<proteinExistence type="predicted"/>
<dbReference type="AlphaFoldDB" id="A0A3N2PUC3"/>
<dbReference type="GeneID" id="39580557"/>
<evidence type="ECO:0000313" key="2">
    <source>
        <dbReference type="Proteomes" id="UP000272025"/>
    </source>
</evidence>
<dbReference type="RefSeq" id="XP_028465887.1">
    <property type="nucleotide sequence ID" value="XM_028612079.1"/>
</dbReference>
<organism evidence="1 2">
    <name type="scientific">Sodiomyces alkalinus (strain CBS 110278 / VKM F-3762 / F11)</name>
    <name type="common">Alkaliphilic filamentous fungus</name>
    <dbReference type="NCBI Taxonomy" id="1314773"/>
    <lineage>
        <taxon>Eukaryota</taxon>
        <taxon>Fungi</taxon>
        <taxon>Dikarya</taxon>
        <taxon>Ascomycota</taxon>
        <taxon>Pezizomycotina</taxon>
        <taxon>Sordariomycetes</taxon>
        <taxon>Hypocreomycetidae</taxon>
        <taxon>Glomerellales</taxon>
        <taxon>Plectosphaerellaceae</taxon>
        <taxon>Sodiomyces</taxon>
    </lineage>
</organism>
<name>A0A3N2PUC3_SODAK</name>
<reference evidence="1 2" key="1">
    <citation type="journal article" date="2018" name="Mol. Ecol.">
        <title>The obligate alkalophilic soda-lake fungus Sodiomyces alkalinus has shifted to a protein diet.</title>
        <authorList>
            <person name="Grum-Grzhimaylo A.A."/>
            <person name="Falkoski D.L."/>
            <person name="van den Heuvel J."/>
            <person name="Valero-Jimenez C.A."/>
            <person name="Min B."/>
            <person name="Choi I.G."/>
            <person name="Lipzen A."/>
            <person name="Daum C.G."/>
            <person name="Aanen D.K."/>
            <person name="Tsang A."/>
            <person name="Henrissat B."/>
            <person name="Bilanenko E.N."/>
            <person name="de Vries R.P."/>
            <person name="van Kan J.A.L."/>
            <person name="Grigoriev I.V."/>
            <person name="Debets A.J.M."/>
        </authorList>
    </citation>
    <scope>NUCLEOTIDE SEQUENCE [LARGE SCALE GENOMIC DNA]</scope>
    <source>
        <strain evidence="1 2">F11</strain>
    </source>
</reference>
<accession>A0A3N2PUC3</accession>
<dbReference type="Proteomes" id="UP000272025">
    <property type="component" value="Unassembled WGS sequence"/>
</dbReference>
<keyword evidence="2" id="KW-1185">Reference proteome</keyword>
<gene>
    <name evidence="1" type="ORF">SODALDRAFT_333849</name>
</gene>
<sequence length="70" mass="7738">MSRRRSHLSQLLFLSASSDDFASDLRACVTREVLDHKPGHLGKKATIDVVLLGRISAPMVLRLMLVPTPL</sequence>
<protein>
    <submittedName>
        <fullName evidence="1">Uncharacterized protein</fullName>
    </submittedName>
</protein>
<dbReference type="EMBL" id="ML119056">
    <property type="protein sequence ID" value="ROT38081.1"/>
    <property type="molecule type" value="Genomic_DNA"/>
</dbReference>
<evidence type="ECO:0000313" key="1">
    <source>
        <dbReference type="EMBL" id="ROT38081.1"/>
    </source>
</evidence>